<proteinExistence type="predicted"/>
<dbReference type="AlphaFoldDB" id="A0AAD8WNA6"/>
<accession>A0AAD8WNA6</accession>
<feature type="compositionally biased region" description="Basic residues" evidence="1">
    <location>
        <begin position="169"/>
        <end position="182"/>
    </location>
</feature>
<feature type="compositionally biased region" description="Basic and acidic residues" evidence="1">
    <location>
        <begin position="183"/>
        <end position="202"/>
    </location>
</feature>
<dbReference type="PANTHER" id="PTHR47481:SF31">
    <property type="entry name" value="OS01G0873500 PROTEIN"/>
    <property type="match status" value="1"/>
</dbReference>
<evidence type="ECO:0000256" key="1">
    <source>
        <dbReference type="SAM" id="MobiDB-lite"/>
    </source>
</evidence>
<keyword evidence="3" id="KW-1185">Reference proteome</keyword>
<organism evidence="2 3">
    <name type="scientific">Lolium multiflorum</name>
    <name type="common">Italian ryegrass</name>
    <name type="synonym">Lolium perenne subsp. multiflorum</name>
    <dbReference type="NCBI Taxonomy" id="4521"/>
    <lineage>
        <taxon>Eukaryota</taxon>
        <taxon>Viridiplantae</taxon>
        <taxon>Streptophyta</taxon>
        <taxon>Embryophyta</taxon>
        <taxon>Tracheophyta</taxon>
        <taxon>Spermatophyta</taxon>
        <taxon>Magnoliopsida</taxon>
        <taxon>Liliopsida</taxon>
        <taxon>Poales</taxon>
        <taxon>Poaceae</taxon>
        <taxon>BOP clade</taxon>
        <taxon>Pooideae</taxon>
        <taxon>Poodae</taxon>
        <taxon>Poeae</taxon>
        <taxon>Poeae Chloroplast Group 2 (Poeae type)</taxon>
        <taxon>Loliodinae</taxon>
        <taxon>Loliinae</taxon>
        <taxon>Lolium</taxon>
    </lineage>
</organism>
<dbReference type="Proteomes" id="UP001231189">
    <property type="component" value="Unassembled WGS sequence"/>
</dbReference>
<dbReference type="PANTHER" id="PTHR47481">
    <property type="match status" value="1"/>
</dbReference>
<feature type="region of interest" description="Disordered" evidence="1">
    <location>
        <begin position="160"/>
        <end position="202"/>
    </location>
</feature>
<protein>
    <submittedName>
        <fullName evidence="2">Uncharacterized protein</fullName>
    </submittedName>
</protein>
<comment type="caution">
    <text evidence="2">The sequence shown here is derived from an EMBL/GenBank/DDBJ whole genome shotgun (WGS) entry which is preliminary data.</text>
</comment>
<sequence length="280" mass="30172">MATSSAMASSIGQPPADKLTLGNHLLWKAQILSALRGARVLGWADGSELVPPEKLEIEKDGKTMSVPNPAYDTWLMKDRASCSSKSKANVTHLRGALSNTKKLNMSADQYIAKIKGFATERIAAGRTIDDDELRDLILNGLGEDYNGVVAAVNAMTSCSGFESSVNSASRRRSYKKNNHGRPRVREEDRGRNGGGERRPHKEDMAVDVVVDHHDSAMTGSATTSSAKYAREKAMPRPHAGGTTQTETTTTTKKSTLPMVWIPIGIPTLGQPATSPTLLTK</sequence>
<reference evidence="2" key="1">
    <citation type="submission" date="2023-07" db="EMBL/GenBank/DDBJ databases">
        <title>A chromosome-level genome assembly of Lolium multiflorum.</title>
        <authorList>
            <person name="Chen Y."/>
            <person name="Copetti D."/>
            <person name="Kolliker R."/>
            <person name="Studer B."/>
        </authorList>
    </citation>
    <scope>NUCLEOTIDE SEQUENCE</scope>
    <source>
        <strain evidence="2">02402/16</strain>
        <tissue evidence="2">Leaf</tissue>
    </source>
</reference>
<feature type="compositionally biased region" description="Low complexity" evidence="1">
    <location>
        <begin position="217"/>
        <end position="226"/>
    </location>
</feature>
<name>A0AAD8WNA6_LOLMU</name>
<evidence type="ECO:0000313" key="3">
    <source>
        <dbReference type="Proteomes" id="UP001231189"/>
    </source>
</evidence>
<dbReference type="EMBL" id="JAUUTY010000003">
    <property type="protein sequence ID" value="KAK1668456.1"/>
    <property type="molecule type" value="Genomic_DNA"/>
</dbReference>
<gene>
    <name evidence="2" type="ORF">QYE76_056615</name>
</gene>
<evidence type="ECO:0000313" key="2">
    <source>
        <dbReference type="EMBL" id="KAK1668456.1"/>
    </source>
</evidence>
<feature type="region of interest" description="Disordered" evidence="1">
    <location>
        <begin position="217"/>
        <end position="250"/>
    </location>
</feature>